<evidence type="ECO:0000259" key="1">
    <source>
        <dbReference type="Pfam" id="PF10551"/>
    </source>
</evidence>
<dbReference type="Pfam" id="PF10551">
    <property type="entry name" value="MULE"/>
    <property type="match status" value="1"/>
</dbReference>
<sequence length="169" mass="20169">MRADYKLFGDSISFDTTYRTNKVYRPLGMFVGFNHHRQTCIFGACLLYDETSAFFEWLFDAFHRCMDQKLSTTIFADQDAAIPKALRNEWPGVFHALCTWQILMNAKKHFKKEKDVWKKLSIHLTYLFYTVDSEVEFDTAWKDMLCEYFPDDDFEDGDPWLQYLLGFRK</sequence>
<feature type="domain" description="MULE transposase" evidence="1">
    <location>
        <begin position="12"/>
        <end position="105"/>
    </location>
</feature>
<dbReference type="InterPro" id="IPR018289">
    <property type="entry name" value="MULE_transposase_dom"/>
</dbReference>
<keyword evidence="3" id="KW-1185">Reference proteome</keyword>
<name>A0AAV2EQ48_9ROSI</name>
<accession>A0AAV2EQ48</accession>
<dbReference type="PANTHER" id="PTHR47718:SF2">
    <property type="entry name" value="PROTEIN FAR1-RELATED SEQUENCE 5-LIKE"/>
    <property type="match status" value="1"/>
</dbReference>
<gene>
    <name evidence="2" type="ORF">LTRI10_LOCUS29056</name>
</gene>
<protein>
    <recommendedName>
        <fullName evidence="1">MULE transposase domain-containing protein</fullName>
    </recommendedName>
</protein>
<organism evidence="2 3">
    <name type="scientific">Linum trigynum</name>
    <dbReference type="NCBI Taxonomy" id="586398"/>
    <lineage>
        <taxon>Eukaryota</taxon>
        <taxon>Viridiplantae</taxon>
        <taxon>Streptophyta</taxon>
        <taxon>Embryophyta</taxon>
        <taxon>Tracheophyta</taxon>
        <taxon>Spermatophyta</taxon>
        <taxon>Magnoliopsida</taxon>
        <taxon>eudicotyledons</taxon>
        <taxon>Gunneridae</taxon>
        <taxon>Pentapetalae</taxon>
        <taxon>rosids</taxon>
        <taxon>fabids</taxon>
        <taxon>Malpighiales</taxon>
        <taxon>Linaceae</taxon>
        <taxon>Linum</taxon>
    </lineage>
</organism>
<dbReference type="EMBL" id="OZ034818">
    <property type="protein sequence ID" value="CAL1388113.1"/>
    <property type="molecule type" value="Genomic_DNA"/>
</dbReference>
<dbReference type="PANTHER" id="PTHR47718">
    <property type="entry name" value="OS01G0519700 PROTEIN"/>
    <property type="match status" value="1"/>
</dbReference>
<evidence type="ECO:0000313" key="2">
    <source>
        <dbReference type="EMBL" id="CAL1388113.1"/>
    </source>
</evidence>
<dbReference type="Proteomes" id="UP001497516">
    <property type="component" value="Chromosome 5"/>
</dbReference>
<dbReference type="AlphaFoldDB" id="A0AAV2EQ48"/>
<reference evidence="2 3" key="1">
    <citation type="submission" date="2024-04" db="EMBL/GenBank/DDBJ databases">
        <authorList>
            <person name="Fracassetti M."/>
        </authorList>
    </citation>
    <scope>NUCLEOTIDE SEQUENCE [LARGE SCALE GENOMIC DNA]</scope>
</reference>
<evidence type="ECO:0000313" key="3">
    <source>
        <dbReference type="Proteomes" id="UP001497516"/>
    </source>
</evidence>
<proteinExistence type="predicted"/>